<evidence type="ECO:0000313" key="1">
    <source>
        <dbReference type="EMBL" id="QNT77905.1"/>
    </source>
</evidence>
<dbReference type="KEGG" id="ebla:JGUZn3_06630"/>
<keyword evidence="2" id="KW-1185">Reference proteome</keyword>
<accession>A0A7H1NQ45</accession>
<evidence type="ECO:0000313" key="2">
    <source>
        <dbReference type="Proteomes" id="UP000516349"/>
    </source>
</evidence>
<protein>
    <submittedName>
        <fullName evidence="1">Uncharacterized protein</fullName>
    </submittedName>
</protein>
<sequence>MARLVQEGYYERDLWRAPGIRKGRCAGTSTSSTQLLPLLLHSSEAEEA</sequence>
<dbReference type="RefSeq" id="WP_203414302.1">
    <property type="nucleotide sequence ID" value="NZ_CP060244.1"/>
</dbReference>
<name>A0A7H1NQ45_9PROT</name>
<gene>
    <name evidence="1" type="ORF">JGUZn3_06630</name>
</gene>
<reference evidence="1 2" key="1">
    <citation type="submission" date="2020-08" db="EMBL/GenBank/DDBJ databases">
        <title>Complete genome sequence of Entomobacter blattae G55GP.</title>
        <authorList>
            <person name="Poehlein A."/>
            <person name="Guzman J."/>
            <person name="Daniel R."/>
            <person name="Vilcinskas A."/>
        </authorList>
    </citation>
    <scope>NUCLEOTIDE SEQUENCE [LARGE SCALE GENOMIC DNA]</scope>
    <source>
        <strain evidence="1 2">G55GP</strain>
    </source>
</reference>
<organism evidence="1 2">
    <name type="scientific">Entomobacter blattae</name>
    <dbReference type="NCBI Taxonomy" id="2762277"/>
    <lineage>
        <taxon>Bacteria</taxon>
        <taxon>Pseudomonadati</taxon>
        <taxon>Pseudomonadota</taxon>
        <taxon>Alphaproteobacteria</taxon>
        <taxon>Acetobacterales</taxon>
        <taxon>Acetobacteraceae</taxon>
        <taxon>Entomobacter</taxon>
    </lineage>
</organism>
<dbReference type="AlphaFoldDB" id="A0A7H1NQ45"/>
<proteinExistence type="predicted"/>
<dbReference type="Proteomes" id="UP000516349">
    <property type="component" value="Chromosome"/>
</dbReference>
<dbReference type="EMBL" id="CP060244">
    <property type="protein sequence ID" value="QNT77905.1"/>
    <property type="molecule type" value="Genomic_DNA"/>
</dbReference>